<dbReference type="RefSeq" id="WP_340289283.1">
    <property type="nucleotide sequence ID" value="NZ_JBBEOI010000006.1"/>
</dbReference>
<comment type="subcellular location">
    <subcellularLocation>
        <location evidence="1">Cell membrane</location>
        <topology evidence="1">Multi-pass membrane protein</topology>
    </subcellularLocation>
</comment>
<reference evidence="8" key="1">
    <citation type="journal article" date="2019" name="Int. J. Syst. Evol. Microbiol.">
        <title>The Global Catalogue of Microorganisms (GCM) 10K type strain sequencing project: providing services to taxonomists for standard genome sequencing and annotation.</title>
        <authorList>
            <consortium name="The Broad Institute Genomics Platform"/>
            <consortium name="The Broad Institute Genome Sequencing Center for Infectious Disease"/>
            <person name="Wu L."/>
            <person name="Ma J."/>
        </authorList>
    </citation>
    <scope>NUCLEOTIDE SEQUENCE [LARGE SCALE GENOMIC DNA]</scope>
    <source>
        <strain evidence="8">NCAIM B.02333</strain>
    </source>
</reference>
<sequence length="211" mass="21540">MSLSSLSAFVVVALVVVAVPGPSVLFVVGRALTLGRRGALTTALGNAIGTLVQVIAVAVGIGALVERSVLAFTVLKFAGAAYLVFLGVQAFRHRRAFAVETTVAAGPTRVGRVLREGFLVGLTNPKTTVFFAAALPPFVDPAVGSVPLQMLLLGVVFLGIALVTDSIWATGAGAARGWLARSPRRIEGIGAVSGLVMIGLGVRVALTGRPS</sequence>
<evidence type="ECO:0000256" key="1">
    <source>
        <dbReference type="ARBA" id="ARBA00004651"/>
    </source>
</evidence>
<comment type="caution">
    <text evidence="7">The sequence shown here is derived from an EMBL/GenBank/DDBJ whole genome shotgun (WGS) entry which is preliminary data.</text>
</comment>
<evidence type="ECO:0000313" key="7">
    <source>
        <dbReference type="EMBL" id="MFC3690262.1"/>
    </source>
</evidence>
<gene>
    <name evidence="7" type="ORF">ACFOLH_18095</name>
</gene>
<dbReference type="InterPro" id="IPR001123">
    <property type="entry name" value="LeuE-type"/>
</dbReference>
<name>A0ABV7WMV5_9MICO</name>
<dbReference type="PANTHER" id="PTHR30086:SF20">
    <property type="entry name" value="ARGININE EXPORTER PROTEIN ARGO-RELATED"/>
    <property type="match status" value="1"/>
</dbReference>
<evidence type="ECO:0000256" key="4">
    <source>
        <dbReference type="ARBA" id="ARBA00022989"/>
    </source>
</evidence>
<dbReference type="PANTHER" id="PTHR30086">
    <property type="entry name" value="ARGININE EXPORTER PROTEIN ARGO"/>
    <property type="match status" value="1"/>
</dbReference>
<evidence type="ECO:0000313" key="8">
    <source>
        <dbReference type="Proteomes" id="UP001595685"/>
    </source>
</evidence>
<dbReference type="Proteomes" id="UP001595685">
    <property type="component" value="Unassembled WGS sequence"/>
</dbReference>
<feature type="transmembrane region" description="Helical" evidence="6">
    <location>
        <begin position="69"/>
        <end position="88"/>
    </location>
</feature>
<feature type="transmembrane region" description="Helical" evidence="6">
    <location>
        <begin position="40"/>
        <end position="63"/>
    </location>
</feature>
<protein>
    <submittedName>
        <fullName evidence="7">LysE family translocator</fullName>
    </submittedName>
</protein>
<proteinExistence type="predicted"/>
<evidence type="ECO:0000256" key="2">
    <source>
        <dbReference type="ARBA" id="ARBA00022475"/>
    </source>
</evidence>
<keyword evidence="8" id="KW-1185">Reference proteome</keyword>
<evidence type="ECO:0000256" key="6">
    <source>
        <dbReference type="SAM" id="Phobius"/>
    </source>
</evidence>
<organism evidence="7 8">
    <name type="scientific">Aquipuribacter hungaricus</name>
    <dbReference type="NCBI Taxonomy" id="545624"/>
    <lineage>
        <taxon>Bacteria</taxon>
        <taxon>Bacillati</taxon>
        <taxon>Actinomycetota</taxon>
        <taxon>Actinomycetes</taxon>
        <taxon>Micrococcales</taxon>
        <taxon>Intrasporangiaceae</taxon>
        <taxon>Aquipuribacter</taxon>
    </lineage>
</organism>
<feature type="transmembrane region" description="Helical" evidence="6">
    <location>
        <begin position="118"/>
        <end position="139"/>
    </location>
</feature>
<accession>A0ABV7WMV5</accession>
<evidence type="ECO:0000256" key="5">
    <source>
        <dbReference type="ARBA" id="ARBA00023136"/>
    </source>
</evidence>
<feature type="transmembrane region" description="Helical" evidence="6">
    <location>
        <begin position="151"/>
        <end position="174"/>
    </location>
</feature>
<evidence type="ECO:0000256" key="3">
    <source>
        <dbReference type="ARBA" id="ARBA00022692"/>
    </source>
</evidence>
<dbReference type="EMBL" id="JBHRWW010000019">
    <property type="protein sequence ID" value="MFC3690262.1"/>
    <property type="molecule type" value="Genomic_DNA"/>
</dbReference>
<dbReference type="Pfam" id="PF01810">
    <property type="entry name" value="LysE"/>
    <property type="match status" value="1"/>
</dbReference>
<keyword evidence="3 6" id="KW-0812">Transmembrane</keyword>
<keyword evidence="2" id="KW-1003">Cell membrane</keyword>
<keyword evidence="5 6" id="KW-0472">Membrane</keyword>
<dbReference type="PIRSF" id="PIRSF006324">
    <property type="entry name" value="LeuE"/>
    <property type="match status" value="1"/>
</dbReference>
<keyword evidence="4 6" id="KW-1133">Transmembrane helix</keyword>
<feature type="transmembrane region" description="Helical" evidence="6">
    <location>
        <begin position="186"/>
        <end position="206"/>
    </location>
</feature>
<feature type="transmembrane region" description="Helical" evidence="6">
    <location>
        <begin position="6"/>
        <end position="28"/>
    </location>
</feature>